<dbReference type="Pfam" id="PF00076">
    <property type="entry name" value="RRM_1"/>
    <property type="match status" value="1"/>
</dbReference>
<dbReference type="Gene3D" id="3.30.70.330">
    <property type="match status" value="1"/>
</dbReference>
<keyword evidence="1" id="KW-0694">RNA-binding</keyword>
<evidence type="ECO:0000256" key="1">
    <source>
        <dbReference type="PROSITE-ProRule" id="PRU00176"/>
    </source>
</evidence>
<feature type="compositionally biased region" description="Low complexity" evidence="2">
    <location>
        <begin position="411"/>
        <end position="426"/>
    </location>
</feature>
<proteinExistence type="predicted"/>
<dbReference type="InterPro" id="IPR000504">
    <property type="entry name" value="RRM_dom"/>
</dbReference>
<feature type="region of interest" description="Disordered" evidence="2">
    <location>
        <begin position="393"/>
        <end position="454"/>
    </location>
</feature>
<dbReference type="AlphaFoldDB" id="A0A2U1KR63"/>
<evidence type="ECO:0000313" key="5">
    <source>
        <dbReference type="Proteomes" id="UP000245207"/>
    </source>
</evidence>
<reference evidence="4 5" key="1">
    <citation type="journal article" date="2018" name="Mol. Plant">
        <title>The genome of Artemisia annua provides insight into the evolution of Asteraceae family and artemisinin biosynthesis.</title>
        <authorList>
            <person name="Shen Q."/>
            <person name="Zhang L."/>
            <person name="Liao Z."/>
            <person name="Wang S."/>
            <person name="Yan T."/>
            <person name="Shi P."/>
            <person name="Liu M."/>
            <person name="Fu X."/>
            <person name="Pan Q."/>
            <person name="Wang Y."/>
            <person name="Lv Z."/>
            <person name="Lu X."/>
            <person name="Zhang F."/>
            <person name="Jiang W."/>
            <person name="Ma Y."/>
            <person name="Chen M."/>
            <person name="Hao X."/>
            <person name="Li L."/>
            <person name="Tang Y."/>
            <person name="Lv G."/>
            <person name="Zhou Y."/>
            <person name="Sun X."/>
            <person name="Brodelius P.E."/>
            <person name="Rose J.K.C."/>
            <person name="Tang K."/>
        </authorList>
    </citation>
    <scope>NUCLEOTIDE SEQUENCE [LARGE SCALE GENOMIC DNA]</scope>
    <source>
        <strain evidence="5">cv. Huhao1</strain>
        <tissue evidence="4">Leaf</tissue>
    </source>
</reference>
<dbReference type="Proteomes" id="UP000245207">
    <property type="component" value="Unassembled WGS sequence"/>
</dbReference>
<sequence length="552" mass="62461">MAGKEKYKIGTWNDAPQRKGSRQFQGESSKKNDVAVTKFFVSNLPGGCASSDLVTALKGFGVIHNTYIARKVDRLGKHFGFVSFVNVSDPLALEKDMKDVWIGSYKLFIVLARFVDGERMNWKGDKRWTPRKTDRVPVDVGNKEFEMDPLVDGQKVGKGLEEGRSFRDKLLNVESVSIKKPLQFVVNSEHNGGLSWIGYGAVGRVYDFKKLSKLRIWLDLIGQTRVGIKYIGGLWVLLVFESELCLEGFMGVKEVWKVCFDNLEIWEGQLIPNERIAWLKVFGLPLCLYDKEIVDGIGGLFGSVIQSADFNNMENDLSYVMMGVLRDSGPRVNELVKVLWKEKEFSVMVEEELGDWTPDCLEDFSQEEVEVGCEEEDKLEEMDVCLNNDFGNNHEMVNQENSENKEEEPVVEVSSEPNDVQVSAVKSSKRKSYRKKVRAQKSPSPVGLERPKKRARDGEDIFDIDRFIFAVNSEEARKLHGNVDHSNKEDFLTPDLNGLGDEVQQADSSCNVAMEVKETVTLGKDLGVEDYDKYADSVEKVIQDEGFQLVHQ</sequence>
<accession>A0A2U1KR63</accession>
<keyword evidence="5" id="KW-1185">Reference proteome</keyword>
<dbReference type="PROSITE" id="PS50102">
    <property type="entry name" value="RRM"/>
    <property type="match status" value="1"/>
</dbReference>
<evidence type="ECO:0000313" key="4">
    <source>
        <dbReference type="EMBL" id="PWA39257.1"/>
    </source>
</evidence>
<dbReference type="GO" id="GO:0003723">
    <property type="term" value="F:RNA binding"/>
    <property type="evidence" value="ECO:0007669"/>
    <property type="project" value="UniProtKB-UniRule"/>
</dbReference>
<feature type="compositionally biased region" description="Basic residues" evidence="2">
    <location>
        <begin position="427"/>
        <end position="439"/>
    </location>
</feature>
<evidence type="ECO:0000256" key="2">
    <source>
        <dbReference type="SAM" id="MobiDB-lite"/>
    </source>
</evidence>
<dbReference type="EMBL" id="PKPP01014798">
    <property type="protein sequence ID" value="PWA39257.1"/>
    <property type="molecule type" value="Genomic_DNA"/>
</dbReference>
<dbReference type="CDD" id="cd00590">
    <property type="entry name" value="RRM_SF"/>
    <property type="match status" value="1"/>
</dbReference>
<evidence type="ECO:0000259" key="3">
    <source>
        <dbReference type="PROSITE" id="PS50102"/>
    </source>
</evidence>
<feature type="region of interest" description="Disordered" evidence="2">
    <location>
        <begin position="1"/>
        <end position="29"/>
    </location>
</feature>
<dbReference type="InterPro" id="IPR035979">
    <property type="entry name" value="RBD_domain_sf"/>
</dbReference>
<comment type="caution">
    <text evidence="4">The sequence shown here is derived from an EMBL/GenBank/DDBJ whole genome shotgun (WGS) entry which is preliminary data.</text>
</comment>
<dbReference type="OrthoDB" id="1436792at2759"/>
<organism evidence="4 5">
    <name type="scientific">Artemisia annua</name>
    <name type="common">Sweet wormwood</name>
    <dbReference type="NCBI Taxonomy" id="35608"/>
    <lineage>
        <taxon>Eukaryota</taxon>
        <taxon>Viridiplantae</taxon>
        <taxon>Streptophyta</taxon>
        <taxon>Embryophyta</taxon>
        <taxon>Tracheophyta</taxon>
        <taxon>Spermatophyta</taxon>
        <taxon>Magnoliopsida</taxon>
        <taxon>eudicotyledons</taxon>
        <taxon>Gunneridae</taxon>
        <taxon>Pentapetalae</taxon>
        <taxon>asterids</taxon>
        <taxon>campanulids</taxon>
        <taxon>Asterales</taxon>
        <taxon>Asteraceae</taxon>
        <taxon>Asteroideae</taxon>
        <taxon>Anthemideae</taxon>
        <taxon>Artemisiinae</taxon>
        <taxon>Artemisia</taxon>
    </lineage>
</organism>
<dbReference type="SUPFAM" id="SSF54928">
    <property type="entry name" value="RNA-binding domain, RBD"/>
    <property type="match status" value="1"/>
</dbReference>
<protein>
    <submittedName>
        <fullName evidence="4">Nucleotide-binding alpha-beta plait domain-containing protein</fullName>
    </submittedName>
</protein>
<feature type="domain" description="RRM" evidence="3">
    <location>
        <begin position="37"/>
        <end position="114"/>
    </location>
</feature>
<name>A0A2U1KR63_ARTAN</name>
<dbReference type="STRING" id="35608.A0A2U1KR63"/>
<dbReference type="InterPro" id="IPR012677">
    <property type="entry name" value="Nucleotide-bd_a/b_plait_sf"/>
</dbReference>
<gene>
    <name evidence="4" type="ORF">CTI12_AA573510</name>
</gene>